<reference evidence="3" key="1">
    <citation type="journal article" date="2019" name="Int. J. Syst. Evol. Microbiol.">
        <title>The Global Catalogue of Microorganisms (GCM) 10K type strain sequencing project: providing services to taxonomists for standard genome sequencing and annotation.</title>
        <authorList>
            <consortium name="The Broad Institute Genomics Platform"/>
            <consortium name="The Broad Institute Genome Sequencing Center for Infectious Disease"/>
            <person name="Wu L."/>
            <person name="Ma J."/>
        </authorList>
    </citation>
    <scope>NUCLEOTIDE SEQUENCE [LARGE SCALE GENOMIC DNA]</scope>
    <source>
        <strain evidence="3">PCU 347</strain>
    </source>
</reference>
<comment type="caution">
    <text evidence="2">The sequence shown here is derived from an EMBL/GenBank/DDBJ whole genome shotgun (WGS) entry which is preliminary data.</text>
</comment>
<dbReference type="EMBL" id="JBHSDP010000027">
    <property type="protein sequence ID" value="MFC4331513.1"/>
    <property type="molecule type" value="Genomic_DNA"/>
</dbReference>
<feature type="compositionally biased region" description="Basic residues" evidence="1">
    <location>
        <begin position="19"/>
        <end position="28"/>
    </location>
</feature>
<name>A0ABV8TLC9_9ACTN</name>
<sequence length="57" mass="6681">MEEKKEVEGVSEKEGGVVKWKKEKKLRKGEKEVGKVKKRGGKERDSRKEKKEMYSDV</sequence>
<evidence type="ECO:0000256" key="1">
    <source>
        <dbReference type="SAM" id="MobiDB-lite"/>
    </source>
</evidence>
<evidence type="ECO:0000313" key="3">
    <source>
        <dbReference type="Proteomes" id="UP001595824"/>
    </source>
</evidence>
<accession>A0ABV8TLC9</accession>
<organism evidence="2 3">
    <name type="scientific">Streptomyces andamanensis</name>
    <dbReference type="NCBI Taxonomy" id="1565035"/>
    <lineage>
        <taxon>Bacteria</taxon>
        <taxon>Bacillati</taxon>
        <taxon>Actinomycetota</taxon>
        <taxon>Actinomycetes</taxon>
        <taxon>Kitasatosporales</taxon>
        <taxon>Streptomycetaceae</taxon>
        <taxon>Streptomyces</taxon>
    </lineage>
</organism>
<dbReference type="RefSeq" id="WP_381742858.1">
    <property type="nucleotide sequence ID" value="NZ_JBHSDP010000027.1"/>
</dbReference>
<protein>
    <submittedName>
        <fullName evidence="2">Uncharacterized protein</fullName>
    </submittedName>
</protein>
<feature type="compositionally biased region" description="Basic and acidic residues" evidence="1">
    <location>
        <begin position="42"/>
        <end position="57"/>
    </location>
</feature>
<gene>
    <name evidence="2" type="ORF">ACFPC0_27790</name>
</gene>
<feature type="region of interest" description="Disordered" evidence="1">
    <location>
        <begin position="1"/>
        <end position="57"/>
    </location>
</feature>
<evidence type="ECO:0000313" key="2">
    <source>
        <dbReference type="EMBL" id="MFC4331513.1"/>
    </source>
</evidence>
<proteinExistence type="predicted"/>
<feature type="compositionally biased region" description="Basic and acidic residues" evidence="1">
    <location>
        <begin position="1"/>
        <end position="16"/>
    </location>
</feature>
<keyword evidence="3" id="KW-1185">Reference proteome</keyword>
<dbReference type="Proteomes" id="UP001595824">
    <property type="component" value="Unassembled WGS sequence"/>
</dbReference>